<sequence>MFTGIITDIGTVRGFEKTGDTRFEIDTAYDTGTIDIGASIACSGPCLTVVDKGDGWFAVDASDETLSCTNLADWQKGAKINLERALKIGDELGGHVVTGHVDAVVELKELETIGDSTKLGFSLPEAYRGFVAAKGSVSLDGVSLTVNAVTDTEFTVNIIPHTQAHTTFGDFKTGQRVNFEIDVLARYVARMTEVK</sequence>
<organism evidence="12 13">
    <name type="scientific">Sneathiella marina</name>
    <dbReference type="NCBI Taxonomy" id="2950108"/>
    <lineage>
        <taxon>Bacteria</taxon>
        <taxon>Pseudomonadati</taxon>
        <taxon>Pseudomonadota</taxon>
        <taxon>Alphaproteobacteria</taxon>
        <taxon>Sneathiellales</taxon>
        <taxon>Sneathiellaceae</taxon>
        <taxon>Sneathiella</taxon>
    </lineage>
</organism>
<evidence type="ECO:0000256" key="8">
    <source>
        <dbReference type="ARBA" id="ARBA00022737"/>
    </source>
</evidence>
<dbReference type="InterPro" id="IPR026017">
    <property type="entry name" value="Lumazine-bd_dom"/>
</dbReference>
<dbReference type="GO" id="GO:0004746">
    <property type="term" value="F:riboflavin synthase activity"/>
    <property type="evidence" value="ECO:0007669"/>
    <property type="project" value="UniProtKB-EC"/>
</dbReference>
<keyword evidence="7 12" id="KW-0808">Transferase</keyword>
<dbReference type="PIRSF" id="PIRSF000498">
    <property type="entry name" value="Riboflavin_syn_A"/>
    <property type="match status" value="1"/>
</dbReference>
<feature type="domain" description="Lumazine-binding" evidence="11">
    <location>
        <begin position="96"/>
        <end position="192"/>
    </location>
</feature>
<dbReference type="InterPro" id="IPR017938">
    <property type="entry name" value="Riboflavin_synthase-like_b-brl"/>
</dbReference>
<comment type="function">
    <text evidence="2">Catalyzes the dismutation of two molecules of 6,7-dimethyl-8-ribityllumazine, resulting in the formation of riboflavin and 5-amino-6-(D-ribitylamino)uracil.</text>
</comment>
<evidence type="ECO:0000313" key="12">
    <source>
        <dbReference type="EMBL" id="USG60076.1"/>
    </source>
</evidence>
<evidence type="ECO:0000256" key="2">
    <source>
        <dbReference type="ARBA" id="ARBA00002803"/>
    </source>
</evidence>
<evidence type="ECO:0000256" key="3">
    <source>
        <dbReference type="ARBA" id="ARBA00004887"/>
    </source>
</evidence>
<dbReference type="CDD" id="cd00402">
    <property type="entry name" value="Riboflavin_synthase_like"/>
    <property type="match status" value="1"/>
</dbReference>
<keyword evidence="6" id="KW-0686">Riboflavin biosynthesis</keyword>
<evidence type="ECO:0000313" key="13">
    <source>
        <dbReference type="Proteomes" id="UP001056291"/>
    </source>
</evidence>
<keyword evidence="8" id="KW-0677">Repeat</keyword>
<dbReference type="EC" id="2.5.1.9" evidence="4 9"/>
<evidence type="ECO:0000259" key="11">
    <source>
        <dbReference type="PROSITE" id="PS51177"/>
    </source>
</evidence>
<evidence type="ECO:0000256" key="6">
    <source>
        <dbReference type="ARBA" id="ARBA00022619"/>
    </source>
</evidence>
<evidence type="ECO:0000256" key="1">
    <source>
        <dbReference type="ARBA" id="ARBA00000968"/>
    </source>
</evidence>
<dbReference type="EMBL" id="CP098747">
    <property type="protein sequence ID" value="USG60076.1"/>
    <property type="molecule type" value="Genomic_DNA"/>
</dbReference>
<comment type="catalytic activity">
    <reaction evidence="1">
        <text>2 6,7-dimethyl-8-(1-D-ribityl)lumazine + H(+) = 5-amino-6-(D-ribitylamino)uracil + riboflavin</text>
        <dbReference type="Rhea" id="RHEA:20772"/>
        <dbReference type="ChEBI" id="CHEBI:15378"/>
        <dbReference type="ChEBI" id="CHEBI:15934"/>
        <dbReference type="ChEBI" id="CHEBI:57986"/>
        <dbReference type="ChEBI" id="CHEBI:58201"/>
        <dbReference type="EC" id="2.5.1.9"/>
    </reaction>
</comment>
<dbReference type="InterPro" id="IPR001783">
    <property type="entry name" value="Lumazine-bd"/>
</dbReference>
<evidence type="ECO:0000256" key="7">
    <source>
        <dbReference type="ARBA" id="ARBA00022679"/>
    </source>
</evidence>
<dbReference type="PROSITE" id="PS51177">
    <property type="entry name" value="LUMAZINE_BIND"/>
    <property type="match status" value="2"/>
</dbReference>
<dbReference type="Gene3D" id="2.40.30.20">
    <property type="match status" value="2"/>
</dbReference>
<dbReference type="NCBIfam" id="NF006767">
    <property type="entry name" value="PRK09289.1"/>
    <property type="match status" value="1"/>
</dbReference>
<dbReference type="RefSeq" id="WP_251932883.1">
    <property type="nucleotide sequence ID" value="NZ_CP098747.1"/>
</dbReference>
<name>A0ABY4VZM6_9PROT</name>
<dbReference type="PANTHER" id="PTHR21098">
    <property type="entry name" value="RIBOFLAVIN SYNTHASE ALPHA CHAIN"/>
    <property type="match status" value="1"/>
</dbReference>
<evidence type="ECO:0000256" key="9">
    <source>
        <dbReference type="NCBIfam" id="TIGR00187"/>
    </source>
</evidence>
<gene>
    <name evidence="12" type="ORF">NBZ79_12915</name>
</gene>
<dbReference type="SUPFAM" id="SSF63380">
    <property type="entry name" value="Riboflavin synthase domain-like"/>
    <property type="match status" value="2"/>
</dbReference>
<dbReference type="InterPro" id="IPR023366">
    <property type="entry name" value="ATP_synth_asu-like_sf"/>
</dbReference>
<evidence type="ECO:0000256" key="5">
    <source>
        <dbReference type="ARBA" id="ARBA00013950"/>
    </source>
</evidence>
<accession>A0ABY4VZM6</accession>
<protein>
    <recommendedName>
        <fullName evidence="5 9">Riboflavin synthase</fullName>
        <ecNumber evidence="4 9">2.5.1.9</ecNumber>
    </recommendedName>
</protein>
<dbReference type="PANTHER" id="PTHR21098:SF12">
    <property type="entry name" value="RIBOFLAVIN SYNTHASE"/>
    <property type="match status" value="1"/>
</dbReference>
<reference evidence="12" key="1">
    <citation type="submission" date="2022-06" db="EMBL/GenBank/DDBJ databases">
        <title>Sneathiella actinostolidae sp. nov., isolated from a sea anemonein the Western Pacific Ocean.</title>
        <authorList>
            <person name="Wei M.J."/>
        </authorList>
    </citation>
    <scope>NUCLEOTIDE SEQUENCE</scope>
    <source>
        <strain evidence="12">PHK-P5</strain>
    </source>
</reference>
<dbReference type="NCBIfam" id="TIGR00187">
    <property type="entry name" value="ribE"/>
    <property type="match status" value="1"/>
</dbReference>
<comment type="pathway">
    <text evidence="3">Cofactor biosynthesis; riboflavin biosynthesis; riboflavin from 2-hydroxy-3-oxobutyl phosphate and 5-amino-6-(D-ribitylamino)uracil: step 2/2.</text>
</comment>
<evidence type="ECO:0000256" key="4">
    <source>
        <dbReference type="ARBA" id="ARBA00012827"/>
    </source>
</evidence>
<dbReference type="Proteomes" id="UP001056291">
    <property type="component" value="Chromosome"/>
</dbReference>
<dbReference type="Pfam" id="PF00677">
    <property type="entry name" value="Lum_binding"/>
    <property type="match status" value="2"/>
</dbReference>
<feature type="repeat" description="Lumazine-binding" evidence="10">
    <location>
        <begin position="1"/>
        <end position="95"/>
    </location>
</feature>
<proteinExistence type="predicted"/>
<keyword evidence="13" id="KW-1185">Reference proteome</keyword>
<feature type="repeat" description="Lumazine-binding" evidence="10">
    <location>
        <begin position="96"/>
        <end position="192"/>
    </location>
</feature>
<evidence type="ECO:0000256" key="10">
    <source>
        <dbReference type="PROSITE-ProRule" id="PRU00524"/>
    </source>
</evidence>
<feature type="domain" description="Lumazine-binding" evidence="11">
    <location>
        <begin position="1"/>
        <end position="95"/>
    </location>
</feature>